<dbReference type="PROSITE" id="PS51729">
    <property type="entry name" value="GNAT_YJDJ"/>
    <property type="match status" value="1"/>
</dbReference>
<sequence length="68" mass="7317">MLTRAGKRAFSTDALKVVNNVARQQFTTALQGVEATLSYEASGKKITYNSTDVPPEFQGKGIGKLLAQ</sequence>
<comment type="caution">
    <text evidence="5">The sequence shown here is derived from an EMBL/GenBank/DDBJ whole genome shotgun (WGS) entry which is preliminary data.</text>
</comment>
<dbReference type="AlphaFoldDB" id="A0A0L7L9D0"/>
<evidence type="ECO:0000256" key="2">
    <source>
        <dbReference type="ARBA" id="ARBA00020243"/>
    </source>
</evidence>
<gene>
    <name evidence="5" type="ORF">OBRU01_03407</name>
</gene>
<feature type="non-terminal residue" evidence="5">
    <location>
        <position position="68"/>
    </location>
</feature>
<accession>A0A0L7L9D0</accession>
<dbReference type="Proteomes" id="UP000037510">
    <property type="component" value="Unassembled WGS sequence"/>
</dbReference>
<comment type="similarity">
    <text evidence="1">Belongs to the NATD1 family.</text>
</comment>
<name>A0A0L7L9D0_OPEBR</name>
<keyword evidence="6" id="KW-1185">Reference proteome</keyword>
<evidence type="ECO:0000256" key="3">
    <source>
        <dbReference type="ARBA" id="ARBA00031876"/>
    </source>
</evidence>
<evidence type="ECO:0000313" key="6">
    <source>
        <dbReference type="Proteomes" id="UP000037510"/>
    </source>
</evidence>
<dbReference type="EMBL" id="JTDY01002109">
    <property type="protein sequence ID" value="KOB72087.1"/>
    <property type="molecule type" value="Genomic_DNA"/>
</dbReference>
<dbReference type="InterPro" id="IPR031165">
    <property type="entry name" value="GNAT_YJDJ"/>
</dbReference>
<feature type="domain" description="N-acetyltransferase" evidence="4">
    <location>
        <begin position="18"/>
        <end position="68"/>
    </location>
</feature>
<protein>
    <recommendedName>
        <fullName evidence="2">Protein NATD1</fullName>
    </recommendedName>
    <alternativeName>
        <fullName evidence="3">N-acetyltransferase domain-containing protein 1</fullName>
    </alternativeName>
</protein>
<organism evidence="5 6">
    <name type="scientific">Operophtera brumata</name>
    <name type="common">Winter moth</name>
    <name type="synonym">Phalaena brumata</name>
    <dbReference type="NCBI Taxonomy" id="104452"/>
    <lineage>
        <taxon>Eukaryota</taxon>
        <taxon>Metazoa</taxon>
        <taxon>Ecdysozoa</taxon>
        <taxon>Arthropoda</taxon>
        <taxon>Hexapoda</taxon>
        <taxon>Insecta</taxon>
        <taxon>Pterygota</taxon>
        <taxon>Neoptera</taxon>
        <taxon>Endopterygota</taxon>
        <taxon>Lepidoptera</taxon>
        <taxon>Glossata</taxon>
        <taxon>Ditrysia</taxon>
        <taxon>Geometroidea</taxon>
        <taxon>Geometridae</taxon>
        <taxon>Larentiinae</taxon>
        <taxon>Operophtera</taxon>
    </lineage>
</organism>
<dbReference type="Gene3D" id="3.40.630.30">
    <property type="match status" value="1"/>
</dbReference>
<proteinExistence type="inferred from homology"/>
<reference evidence="5 6" key="1">
    <citation type="journal article" date="2015" name="Genome Biol. Evol.">
        <title>The genome of winter moth (Operophtera brumata) provides a genomic perspective on sexual dimorphism and phenology.</title>
        <authorList>
            <person name="Derks M.F."/>
            <person name="Smit S."/>
            <person name="Salis L."/>
            <person name="Schijlen E."/>
            <person name="Bossers A."/>
            <person name="Mateman C."/>
            <person name="Pijl A.S."/>
            <person name="de Ridder D."/>
            <person name="Groenen M.A."/>
            <person name="Visser M.E."/>
            <person name="Megens H.J."/>
        </authorList>
    </citation>
    <scope>NUCLEOTIDE SEQUENCE [LARGE SCALE GENOMIC DNA]</scope>
    <source>
        <strain evidence="5">WM2013NL</strain>
        <tissue evidence="5">Head and thorax</tissue>
    </source>
</reference>
<evidence type="ECO:0000256" key="1">
    <source>
        <dbReference type="ARBA" id="ARBA00006233"/>
    </source>
</evidence>
<evidence type="ECO:0000259" key="4">
    <source>
        <dbReference type="PROSITE" id="PS51729"/>
    </source>
</evidence>
<dbReference type="InterPro" id="IPR016181">
    <property type="entry name" value="Acyl_CoA_acyltransferase"/>
</dbReference>
<evidence type="ECO:0000313" key="5">
    <source>
        <dbReference type="EMBL" id="KOB72087.1"/>
    </source>
</evidence>
<dbReference type="SUPFAM" id="SSF55729">
    <property type="entry name" value="Acyl-CoA N-acyltransferases (Nat)"/>
    <property type="match status" value="1"/>
</dbReference>